<dbReference type="RefSeq" id="WP_067259670.1">
    <property type="nucleotide sequence ID" value="NZ_LWMW01000099.1"/>
</dbReference>
<dbReference type="Proteomes" id="UP000077275">
    <property type="component" value="Unassembled WGS sequence"/>
</dbReference>
<evidence type="ECO:0000313" key="2">
    <source>
        <dbReference type="Proteomes" id="UP000077275"/>
    </source>
</evidence>
<comment type="caution">
    <text evidence="1">The sequence shown here is derived from an EMBL/GenBank/DDBJ whole genome shotgun (WGS) entry which is preliminary data.</text>
</comment>
<dbReference type="EMBL" id="LWMW01000099">
    <property type="protein sequence ID" value="KZX16096.1"/>
    <property type="molecule type" value="Genomic_DNA"/>
</dbReference>
<reference evidence="1 2" key="1">
    <citation type="submission" date="2016-04" db="EMBL/GenBank/DDBJ databases">
        <title>Genome sequence of Methanobrevibacter cuticularis DSM 11139.</title>
        <authorList>
            <person name="Poehlein A."/>
            <person name="Seedorf H."/>
            <person name="Daniel R."/>
        </authorList>
    </citation>
    <scope>NUCLEOTIDE SEQUENCE [LARGE SCALE GENOMIC DNA]</scope>
    <source>
        <strain evidence="1 2">DSM 11139</strain>
    </source>
</reference>
<organism evidence="1 2">
    <name type="scientific">Methanobrevibacter cuticularis</name>
    <dbReference type="NCBI Taxonomy" id="47311"/>
    <lineage>
        <taxon>Archaea</taxon>
        <taxon>Methanobacteriati</taxon>
        <taxon>Methanobacteriota</taxon>
        <taxon>Methanomada group</taxon>
        <taxon>Methanobacteria</taxon>
        <taxon>Methanobacteriales</taxon>
        <taxon>Methanobacteriaceae</taxon>
        <taxon>Methanobrevibacter</taxon>
    </lineage>
</organism>
<dbReference type="PATRIC" id="fig|47311.3.peg.1181"/>
<evidence type="ECO:0000313" key="1">
    <source>
        <dbReference type="EMBL" id="KZX16096.1"/>
    </source>
</evidence>
<name>A0A166DYV6_9EURY</name>
<accession>A0A166DYV6</accession>
<dbReference type="SUPFAM" id="SSF88723">
    <property type="entry name" value="PIN domain-like"/>
    <property type="match status" value="1"/>
</dbReference>
<keyword evidence="2" id="KW-1185">Reference proteome</keyword>
<proteinExistence type="predicted"/>
<dbReference type="InterPro" id="IPR029060">
    <property type="entry name" value="PIN-like_dom_sf"/>
</dbReference>
<dbReference type="AlphaFoldDB" id="A0A166DYV6"/>
<gene>
    <name evidence="1" type="ORF">MBCUT_10730</name>
</gene>
<dbReference type="Gene3D" id="3.40.50.1010">
    <property type="entry name" value="5'-nuclease"/>
    <property type="match status" value="1"/>
</dbReference>
<evidence type="ECO:0008006" key="3">
    <source>
        <dbReference type="Google" id="ProtNLM"/>
    </source>
</evidence>
<sequence length="59" mass="7034">MNINYDKEYYNQALNHTLHENNIGFFDNLTHVFMVDTGIEEIASFDEDFDIFDDIKRIS</sequence>
<dbReference type="STRING" id="47311.MBCUT_10730"/>
<protein>
    <recommendedName>
        <fullName evidence="3">PIN domain-containing protein</fullName>
    </recommendedName>
</protein>